<accession>A0ABT3PTE9</accession>
<gene>
    <name evidence="1" type="ORF">J6I44_19830</name>
</gene>
<sequence>MKKITLTIKDDKKIGFLMKLLEEFDFIEIQQSGKKVDEAYDFFSSAGMWKGRDIDARELRKQAWKRSR</sequence>
<protein>
    <submittedName>
        <fullName evidence="1">Uncharacterized protein</fullName>
    </submittedName>
</protein>
<evidence type="ECO:0000313" key="1">
    <source>
        <dbReference type="EMBL" id="MCW9709121.1"/>
    </source>
</evidence>
<organism evidence="1 2">
    <name type="scientific">Fodinibius salsisoli</name>
    <dbReference type="NCBI Taxonomy" id="2820877"/>
    <lineage>
        <taxon>Bacteria</taxon>
        <taxon>Pseudomonadati</taxon>
        <taxon>Balneolota</taxon>
        <taxon>Balneolia</taxon>
        <taxon>Balneolales</taxon>
        <taxon>Balneolaceae</taxon>
        <taxon>Fodinibius</taxon>
    </lineage>
</organism>
<comment type="caution">
    <text evidence="1">The sequence shown here is derived from an EMBL/GenBank/DDBJ whole genome shotgun (WGS) entry which is preliminary data.</text>
</comment>
<dbReference type="Proteomes" id="UP001207918">
    <property type="component" value="Unassembled WGS sequence"/>
</dbReference>
<name>A0ABT3PTE9_9BACT</name>
<proteinExistence type="predicted"/>
<keyword evidence="2" id="KW-1185">Reference proteome</keyword>
<dbReference type="EMBL" id="JAGGJA010000023">
    <property type="protein sequence ID" value="MCW9709121.1"/>
    <property type="molecule type" value="Genomic_DNA"/>
</dbReference>
<evidence type="ECO:0000313" key="2">
    <source>
        <dbReference type="Proteomes" id="UP001207918"/>
    </source>
</evidence>
<dbReference type="RefSeq" id="WP_265767991.1">
    <property type="nucleotide sequence ID" value="NZ_JAGGJA010000023.1"/>
</dbReference>
<reference evidence="1 2" key="1">
    <citation type="submission" date="2021-03" db="EMBL/GenBank/DDBJ databases">
        <title>Aliifodinibius sp. nov., a new bacterium isolated from saline soil.</title>
        <authorList>
            <person name="Galisteo C."/>
            <person name="De La Haba R."/>
            <person name="Sanchez-Porro C."/>
            <person name="Ventosa A."/>
        </authorList>
    </citation>
    <scope>NUCLEOTIDE SEQUENCE [LARGE SCALE GENOMIC DNA]</scope>
    <source>
        <strain evidence="1 2">1BSP15-2V2</strain>
    </source>
</reference>